<dbReference type="SUPFAM" id="SSF53254">
    <property type="entry name" value="Phosphoglycerate mutase-like"/>
    <property type="match status" value="1"/>
</dbReference>
<accession>A0A166UF25</accession>
<evidence type="ECO:0000256" key="3">
    <source>
        <dbReference type="PIRSR" id="PIRSR613078-2"/>
    </source>
</evidence>
<feature type="binding site" evidence="3">
    <location>
        <begin position="11"/>
        <end position="18"/>
    </location>
    <ligand>
        <name>substrate</name>
    </ligand>
</feature>
<dbReference type="OrthoDB" id="354304at2759"/>
<reference evidence="4 5" key="1">
    <citation type="journal article" date="2016" name="Mol. Biol. Evol.">
        <title>Comparative Genomics of Early-Diverging Mushroom-Forming Fungi Provides Insights into the Origins of Lignocellulose Decay Capabilities.</title>
        <authorList>
            <person name="Nagy L.G."/>
            <person name="Riley R."/>
            <person name="Tritt A."/>
            <person name="Adam C."/>
            <person name="Daum C."/>
            <person name="Floudas D."/>
            <person name="Sun H."/>
            <person name="Yadav J.S."/>
            <person name="Pangilinan J."/>
            <person name="Larsson K.H."/>
            <person name="Matsuura K."/>
            <person name="Barry K."/>
            <person name="Labutti K."/>
            <person name="Kuo R."/>
            <person name="Ohm R.A."/>
            <person name="Bhattacharya S.S."/>
            <person name="Shirouzu T."/>
            <person name="Yoshinaga Y."/>
            <person name="Martin F.M."/>
            <person name="Grigoriev I.V."/>
            <person name="Hibbett D.S."/>
        </authorList>
    </citation>
    <scope>NUCLEOTIDE SEQUENCE [LARGE SCALE GENOMIC DNA]</scope>
    <source>
        <strain evidence="4 5">CBS 109695</strain>
    </source>
</reference>
<dbReference type="InterPro" id="IPR013078">
    <property type="entry name" value="His_Pase_superF_clade-1"/>
</dbReference>
<dbReference type="GO" id="GO:0005829">
    <property type="term" value="C:cytosol"/>
    <property type="evidence" value="ECO:0007669"/>
    <property type="project" value="TreeGrafter"/>
</dbReference>
<organism evidence="4 5">
    <name type="scientific">Athelia psychrophila</name>
    <dbReference type="NCBI Taxonomy" id="1759441"/>
    <lineage>
        <taxon>Eukaryota</taxon>
        <taxon>Fungi</taxon>
        <taxon>Dikarya</taxon>
        <taxon>Basidiomycota</taxon>
        <taxon>Agaricomycotina</taxon>
        <taxon>Agaricomycetes</taxon>
        <taxon>Agaricomycetidae</taxon>
        <taxon>Atheliales</taxon>
        <taxon>Atheliaceae</taxon>
        <taxon>Athelia</taxon>
    </lineage>
</organism>
<keyword evidence="1" id="KW-0378">Hydrolase</keyword>
<dbReference type="GO" id="GO:0045820">
    <property type="term" value="P:negative regulation of glycolytic process"/>
    <property type="evidence" value="ECO:0007669"/>
    <property type="project" value="TreeGrafter"/>
</dbReference>
<evidence type="ECO:0000256" key="1">
    <source>
        <dbReference type="ARBA" id="ARBA00022801"/>
    </source>
</evidence>
<dbReference type="Pfam" id="PF00300">
    <property type="entry name" value="His_Phos_1"/>
    <property type="match status" value="1"/>
</dbReference>
<name>A0A166UF25_9AGAM</name>
<dbReference type="InterPro" id="IPR029033">
    <property type="entry name" value="His_PPase_superfam"/>
</dbReference>
<dbReference type="GO" id="GO:0004331">
    <property type="term" value="F:fructose-2,6-bisphosphate 2-phosphatase activity"/>
    <property type="evidence" value="ECO:0007669"/>
    <property type="project" value="TreeGrafter"/>
</dbReference>
<gene>
    <name evidence="4" type="ORF">FIBSPDRAFT_21504</name>
</gene>
<protein>
    <submittedName>
        <fullName evidence="4">Phosphoglycerate mutase</fullName>
    </submittedName>
</protein>
<dbReference type="SMART" id="SM00855">
    <property type="entry name" value="PGAM"/>
    <property type="match status" value="1"/>
</dbReference>
<dbReference type="GO" id="GO:0043456">
    <property type="term" value="P:regulation of pentose-phosphate shunt"/>
    <property type="evidence" value="ECO:0007669"/>
    <property type="project" value="TreeGrafter"/>
</dbReference>
<evidence type="ECO:0000313" key="4">
    <source>
        <dbReference type="EMBL" id="KZP31632.1"/>
    </source>
</evidence>
<dbReference type="Gene3D" id="3.40.50.1240">
    <property type="entry name" value="Phosphoglycerate mutase-like"/>
    <property type="match status" value="1"/>
</dbReference>
<feature type="active site" description="Tele-phosphohistidine intermediate" evidence="2">
    <location>
        <position position="12"/>
    </location>
</feature>
<dbReference type="Proteomes" id="UP000076532">
    <property type="component" value="Unassembled WGS sequence"/>
</dbReference>
<evidence type="ECO:0000313" key="5">
    <source>
        <dbReference type="Proteomes" id="UP000076532"/>
    </source>
</evidence>
<dbReference type="EMBL" id="KV417489">
    <property type="protein sequence ID" value="KZP31632.1"/>
    <property type="molecule type" value="Genomic_DNA"/>
</dbReference>
<feature type="binding site" evidence="3">
    <location>
        <position position="61"/>
    </location>
    <ligand>
        <name>substrate</name>
    </ligand>
</feature>
<dbReference type="InterPro" id="IPR051695">
    <property type="entry name" value="Phosphoglycerate_Mutase"/>
</dbReference>
<dbReference type="PANTHER" id="PTHR46517:SF1">
    <property type="entry name" value="FRUCTOSE-2,6-BISPHOSPHATASE TIGAR"/>
    <property type="match status" value="1"/>
</dbReference>
<dbReference type="CDD" id="cd07067">
    <property type="entry name" value="HP_PGM_like"/>
    <property type="match status" value="1"/>
</dbReference>
<feature type="active site" description="Proton donor/acceptor" evidence="2">
    <location>
        <position position="88"/>
    </location>
</feature>
<evidence type="ECO:0000256" key="2">
    <source>
        <dbReference type="PIRSR" id="PIRSR613078-1"/>
    </source>
</evidence>
<keyword evidence="5" id="KW-1185">Reference proteome</keyword>
<dbReference type="AlphaFoldDB" id="A0A166UF25"/>
<dbReference type="PANTHER" id="PTHR46517">
    <property type="entry name" value="FRUCTOSE-2,6-BISPHOSPHATASE TIGAR"/>
    <property type="match status" value="1"/>
</dbReference>
<sequence length="320" mass="34516">MSTTIEVTFVRHGESTDNLRSVWAGWEDAPLSNHGMNQANALGASLADTPFAAIFASTLKRAHTTALALQAGQAQAPPPLTTSPLLREQHFGIAEGHPWTMTPDASKPRAQLYAEGVFPVITRREEGFPGGESLDDLARRAAQAVEALVMPAVWRAARAGEKGVRIAVVSHGLCISELIPALLRKDANAPPRQDFRGLMNTAWTRVTVDVPGAKEGEPLEFTDADPPPLSVRVTHVNVHDHIDKIKRQQGGIGSAAHDPAQKDIRAFFGGEGVKGAKGATEAQEHSASNANDERAEVHKFRQLGRLKRLLACMVHRVLDC</sequence>
<proteinExistence type="predicted"/>
<dbReference type="STRING" id="436010.A0A166UF25"/>